<proteinExistence type="predicted"/>
<keyword evidence="4" id="KW-1185">Reference proteome</keyword>
<protein>
    <recommendedName>
        <fullName evidence="2">TPM domain-containing protein</fullName>
    </recommendedName>
</protein>
<keyword evidence="1" id="KW-0812">Transmembrane</keyword>
<keyword evidence="1" id="KW-1133">Transmembrane helix</keyword>
<comment type="caution">
    <text evidence="3">The sequence shown here is derived from an EMBL/GenBank/DDBJ whole genome shotgun (WGS) entry which is preliminary data.</text>
</comment>
<dbReference type="PANTHER" id="PTHR30373:SF8">
    <property type="entry name" value="BLL7265 PROTEIN"/>
    <property type="match status" value="1"/>
</dbReference>
<dbReference type="OrthoDB" id="5825388at2"/>
<dbReference type="Pfam" id="PF04536">
    <property type="entry name" value="TPM_phosphatase"/>
    <property type="match status" value="1"/>
</dbReference>
<evidence type="ECO:0000313" key="4">
    <source>
        <dbReference type="Proteomes" id="UP000094472"/>
    </source>
</evidence>
<dbReference type="InterPro" id="IPR007621">
    <property type="entry name" value="TPM_dom"/>
</dbReference>
<organism evidence="3 4">
    <name type="scientific">Methyloceanibacter superfactus</name>
    <dbReference type="NCBI Taxonomy" id="1774969"/>
    <lineage>
        <taxon>Bacteria</taxon>
        <taxon>Pseudomonadati</taxon>
        <taxon>Pseudomonadota</taxon>
        <taxon>Alphaproteobacteria</taxon>
        <taxon>Hyphomicrobiales</taxon>
        <taxon>Hyphomicrobiaceae</taxon>
        <taxon>Methyloceanibacter</taxon>
    </lineage>
</organism>
<evidence type="ECO:0000256" key="1">
    <source>
        <dbReference type="SAM" id="Phobius"/>
    </source>
</evidence>
<dbReference type="PANTHER" id="PTHR30373">
    <property type="entry name" value="UPF0603 PROTEIN YGCG"/>
    <property type="match status" value="1"/>
</dbReference>
<feature type="domain" description="TPM" evidence="2">
    <location>
        <begin position="91"/>
        <end position="177"/>
    </location>
</feature>
<dbReference type="EMBL" id="LPWF01000026">
    <property type="protein sequence ID" value="ODR97298.1"/>
    <property type="molecule type" value="Genomic_DNA"/>
</dbReference>
<reference evidence="3 4" key="1">
    <citation type="journal article" date="2016" name="Environ. Microbiol.">
        <title>New Methyloceanibacter diversity from North Sea sediments includes methanotroph containing solely the soluble methane monooxygenase.</title>
        <authorList>
            <person name="Vekeman B."/>
            <person name="Kerckhof F.M."/>
            <person name="Cremers G."/>
            <person name="de Vos P."/>
            <person name="Vandamme P."/>
            <person name="Boon N."/>
            <person name="Op den Camp H.J."/>
            <person name="Heylen K."/>
        </authorList>
    </citation>
    <scope>NUCLEOTIDE SEQUENCE [LARGE SCALE GENOMIC DNA]</scope>
    <source>
        <strain evidence="3 4">R-67175</strain>
    </source>
</reference>
<feature type="transmembrane region" description="Helical" evidence="1">
    <location>
        <begin position="40"/>
        <end position="61"/>
    </location>
</feature>
<feature type="transmembrane region" description="Helical" evidence="1">
    <location>
        <begin position="67"/>
        <end position="85"/>
    </location>
</feature>
<evidence type="ECO:0000259" key="2">
    <source>
        <dbReference type="Pfam" id="PF04536"/>
    </source>
</evidence>
<sequence>MQPFTPDEHAVIASAITRAEKHTSGEIVVVVARASSSYGYFALMCVALLALAVPLPLIYLTNWPVEHIYIAQLAVFAAGALLMLWQPLRMAITPTALKRTRAHQRAVEQFLVQNLHTTKGRTGVLIYVSDAERYAEVIADDGIYAKVTPQVWDELIDALTAHIGTGKRTEGFVAAIEICGKILAEHFPPSTVDQDELPNHLIVLDVGLV</sequence>
<accession>A0A1E3VUS1</accession>
<dbReference type="AlphaFoldDB" id="A0A1E3VUS1"/>
<evidence type="ECO:0000313" key="3">
    <source>
        <dbReference type="EMBL" id="ODR97298.1"/>
    </source>
</evidence>
<dbReference type="RefSeq" id="WP_069441850.1">
    <property type="nucleotide sequence ID" value="NZ_LPWF01000026.1"/>
</dbReference>
<name>A0A1E3VUS1_9HYPH</name>
<dbReference type="Gene3D" id="3.10.310.50">
    <property type="match status" value="1"/>
</dbReference>
<gene>
    <name evidence="3" type="ORF">AUC69_11720</name>
</gene>
<dbReference type="STRING" id="1774969.AUC69_11720"/>
<dbReference type="Proteomes" id="UP000094472">
    <property type="component" value="Unassembled WGS sequence"/>
</dbReference>
<keyword evidence="1" id="KW-0472">Membrane</keyword>